<keyword evidence="6" id="KW-0808">Transferase</keyword>
<feature type="compositionally biased region" description="Basic residues" evidence="4">
    <location>
        <begin position="167"/>
        <end position="188"/>
    </location>
</feature>
<comment type="caution">
    <text evidence="6">The sequence shown here is derived from an EMBL/GenBank/DDBJ whole genome shotgun (WGS) entry which is preliminary data.</text>
</comment>
<feature type="compositionally biased region" description="Basic and acidic residues" evidence="4">
    <location>
        <begin position="374"/>
        <end position="386"/>
    </location>
</feature>
<dbReference type="GO" id="GO:0005634">
    <property type="term" value="C:nucleus"/>
    <property type="evidence" value="ECO:0007669"/>
    <property type="project" value="TreeGrafter"/>
</dbReference>
<proteinExistence type="predicted"/>
<keyword evidence="7" id="KW-1185">Reference proteome</keyword>
<dbReference type="GO" id="GO:0004674">
    <property type="term" value="F:protein serine/threonine kinase activity"/>
    <property type="evidence" value="ECO:0007669"/>
    <property type="project" value="TreeGrafter"/>
</dbReference>
<evidence type="ECO:0000313" key="6">
    <source>
        <dbReference type="EMBL" id="ORX84447.1"/>
    </source>
</evidence>
<dbReference type="OrthoDB" id="4062651at2759"/>
<dbReference type="EMBL" id="MCFG01000052">
    <property type="protein sequence ID" value="ORX84447.1"/>
    <property type="molecule type" value="Genomic_DNA"/>
</dbReference>
<evidence type="ECO:0000256" key="4">
    <source>
        <dbReference type="SAM" id="MobiDB-lite"/>
    </source>
</evidence>
<feature type="region of interest" description="Disordered" evidence="4">
    <location>
        <begin position="256"/>
        <end position="291"/>
    </location>
</feature>
<dbReference type="InterPro" id="IPR008271">
    <property type="entry name" value="Ser/Thr_kinase_AS"/>
</dbReference>
<feature type="region of interest" description="Disordered" evidence="4">
    <location>
        <begin position="1"/>
        <end position="25"/>
    </location>
</feature>
<feature type="region of interest" description="Disordered" evidence="4">
    <location>
        <begin position="147"/>
        <end position="223"/>
    </location>
</feature>
<dbReference type="GO" id="GO:0005829">
    <property type="term" value="C:cytosol"/>
    <property type="evidence" value="ECO:0007669"/>
    <property type="project" value="TreeGrafter"/>
</dbReference>
<feature type="compositionally biased region" description="Polar residues" evidence="4">
    <location>
        <begin position="105"/>
        <end position="116"/>
    </location>
</feature>
<sequence>MTTTLPMIVPSLTPTSSPTRKSDNYNDNNTLLSLNNNQNTTPISSYLNSNKTPVTPDSCNSSSFTNKLPKIKLILKLPTSSSNSPKERTGSKTTSLLHKPINIPPSASSANNLINKSSLKSPSQTVLMIDEIMNTLFDTTEILLRRSKNSDNSQRKNKKHSDDTSKSKTKNTKLRKVRSNTNKIKKTPVKYSPSKKINKKKQTSNQENNVNILSNDNNTIESNDLSKTNNIIKEDESKFSISSSTSSISTLSLTSNIDTTSNSSLTLPKSNDNNDNISNSTSASATTDPSNQSFKLKKIKFIYNANEEEGGKRKRKSGNQKTSSPKKKRGEINISNEENVNTLSLSKNLYVNNNNNNDADNNNNNNNSLTTISMEHDADLDVDSKQAKKKGRKRASPTKKTTKSTKTKKINESILPVNQKSPPQRSPKLEPQTKSYQMSKLDSKNVNVNTSSSYNNNNNSKSNSPSTTTSSTTTPLSSPSDPSSKSTFKLNLTYTPSFINKNDNSRFNSYLSSVKSKNSYVHSPLTNSFTFDQTQNSIISNSSYNTNEYIPSKLGISTTIYDPNSFKINKPQISPTNQILNNNLWKKKSKNINSKKVPTISNNANNNNKSKKEKISIIDVLKRESQLFTSSSKKLHSKSSISSYYGKPSLRRFSSIIDEAKIIKPLSIESNTSNASSIISTTKSIITSSYRDDTKYNNNNNNNNNNKLIIKNKNKSIKQLKDEKIPTTRVKSFSTPASPKNLSEDSLRTKAHSYIQRSLTTCSSLTKKFEFHSILGYGSNGVVLGARRRSDNLEVAIKYIYKTPSSKVCEEVNILKEVSPHPSIIRYIDSFEDNNCIYLITEKSGSSWVPSEDSNQILTCESSTTGRIVLYSTTCNTSSLFDYIELNGCVPPPEQKRMFKAIAEAVYALHSHNIVHGDIKEENILIDANHHPKLCDFGHARHIGNNAPPHFAVYGTLELSAPELMPNLNVPAHLTKTHVVKRYNGMAQDIWALGLVLYTMTHGELPLNHSKVISKEIDLTSTKYKEYPCSYNSNLNKDCVHLIRRMLTVDMKKRATIKEILNHPWLKKK</sequence>
<evidence type="ECO:0000256" key="3">
    <source>
        <dbReference type="PROSITE-ProRule" id="PRU10141"/>
    </source>
</evidence>
<evidence type="ECO:0000313" key="7">
    <source>
        <dbReference type="Proteomes" id="UP000193944"/>
    </source>
</evidence>
<evidence type="ECO:0000256" key="2">
    <source>
        <dbReference type="ARBA" id="ARBA00022840"/>
    </source>
</evidence>
<dbReference type="STRING" id="1754192.A0A1Y1XFF4"/>
<dbReference type="Proteomes" id="UP000193944">
    <property type="component" value="Unassembled WGS sequence"/>
</dbReference>
<dbReference type="Pfam" id="PF00069">
    <property type="entry name" value="Pkinase"/>
    <property type="match status" value="1"/>
</dbReference>
<evidence type="ECO:0000256" key="1">
    <source>
        <dbReference type="ARBA" id="ARBA00022741"/>
    </source>
</evidence>
<gene>
    <name evidence="6" type="ORF">BCR32DRAFT_291336</name>
</gene>
<feature type="compositionally biased region" description="Basic residues" evidence="4">
    <location>
        <begin position="387"/>
        <end position="408"/>
    </location>
</feature>
<dbReference type="GO" id="GO:0035556">
    <property type="term" value="P:intracellular signal transduction"/>
    <property type="evidence" value="ECO:0007669"/>
    <property type="project" value="TreeGrafter"/>
</dbReference>
<dbReference type="PROSITE" id="PS00108">
    <property type="entry name" value="PROTEIN_KINASE_ST"/>
    <property type="match status" value="1"/>
</dbReference>
<protein>
    <submittedName>
        <fullName evidence="6">Pkinase-domain-containing protein</fullName>
    </submittedName>
</protein>
<dbReference type="SUPFAM" id="SSF56112">
    <property type="entry name" value="Protein kinase-like (PK-like)"/>
    <property type="match status" value="1"/>
</dbReference>
<evidence type="ECO:0000259" key="5">
    <source>
        <dbReference type="PROSITE" id="PS50011"/>
    </source>
</evidence>
<dbReference type="InterPro" id="IPR017441">
    <property type="entry name" value="Protein_kinase_ATP_BS"/>
</dbReference>
<feature type="region of interest" description="Disordered" evidence="4">
    <location>
        <begin position="307"/>
        <end position="487"/>
    </location>
</feature>
<keyword evidence="2 3" id="KW-0067">ATP-binding</keyword>
<dbReference type="InterPro" id="IPR011009">
    <property type="entry name" value="Kinase-like_dom_sf"/>
</dbReference>
<dbReference type="PROSITE" id="PS00107">
    <property type="entry name" value="PROTEIN_KINASE_ATP"/>
    <property type="match status" value="1"/>
</dbReference>
<dbReference type="GO" id="GO:0045719">
    <property type="term" value="P:negative regulation of glycogen biosynthetic process"/>
    <property type="evidence" value="ECO:0007669"/>
    <property type="project" value="TreeGrafter"/>
</dbReference>
<reference evidence="6 7" key="1">
    <citation type="submission" date="2016-08" db="EMBL/GenBank/DDBJ databases">
        <title>A Parts List for Fungal Cellulosomes Revealed by Comparative Genomics.</title>
        <authorList>
            <consortium name="DOE Joint Genome Institute"/>
            <person name="Haitjema C.H."/>
            <person name="Gilmore S.P."/>
            <person name="Henske J.K."/>
            <person name="Solomon K.V."/>
            <person name="De Groot R."/>
            <person name="Kuo A."/>
            <person name="Mondo S.J."/>
            <person name="Salamov A.A."/>
            <person name="Labutti K."/>
            <person name="Zhao Z."/>
            <person name="Chiniquy J."/>
            <person name="Barry K."/>
            <person name="Brewer H.M."/>
            <person name="Purvine S.O."/>
            <person name="Wright A.T."/>
            <person name="Boxma B."/>
            <person name="Van Alen T."/>
            <person name="Hackstein J.H."/>
            <person name="Baker S.E."/>
            <person name="Grigoriev I.V."/>
            <person name="O'Malley M.A."/>
        </authorList>
    </citation>
    <scope>NUCLEOTIDE SEQUENCE [LARGE SCALE GENOMIC DNA]</scope>
    <source>
        <strain evidence="6 7">S4</strain>
    </source>
</reference>
<dbReference type="SMART" id="SM00220">
    <property type="entry name" value="S_TKc"/>
    <property type="match status" value="1"/>
</dbReference>
<feature type="binding site" evidence="3">
    <location>
        <position position="798"/>
    </location>
    <ligand>
        <name>ATP</name>
        <dbReference type="ChEBI" id="CHEBI:30616"/>
    </ligand>
</feature>
<dbReference type="AlphaFoldDB" id="A0A1Y1XFF4"/>
<dbReference type="Gene3D" id="3.30.200.20">
    <property type="entry name" value="Phosphorylase Kinase, domain 1"/>
    <property type="match status" value="1"/>
</dbReference>
<dbReference type="GO" id="GO:0005524">
    <property type="term" value="F:ATP binding"/>
    <property type="evidence" value="ECO:0007669"/>
    <property type="project" value="UniProtKB-UniRule"/>
</dbReference>
<keyword evidence="1 3" id="KW-0547">Nucleotide-binding</keyword>
<name>A0A1Y1XFF4_9FUNG</name>
<feature type="compositionally biased region" description="Polar residues" evidence="4">
    <location>
        <begin position="205"/>
        <end position="223"/>
    </location>
</feature>
<organism evidence="6 7">
    <name type="scientific">Anaeromyces robustus</name>
    <dbReference type="NCBI Taxonomy" id="1754192"/>
    <lineage>
        <taxon>Eukaryota</taxon>
        <taxon>Fungi</taxon>
        <taxon>Fungi incertae sedis</taxon>
        <taxon>Chytridiomycota</taxon>
        <taxon>Chytridiomycota incertae sedis</taxon>
        <taxon>Neocallimastigomycetes</taxon>
        <taxon>Neocallimastigales</taxon>
        <taxon>Neocallimastigaceae</taxon>
        <taxon>Anaeromyces</taxon>
    </lineage>
</organism>
<dbReference type="PANTHER" id="PTHR24346">
    <property type="entry name" value="MAP/MICROTUBULE AFFINITY-REGULATING KINASE"/>
    <property type="match status" value="1"/>
</dbReference>
<reference evidence="6 7" key="2">
    <citation type="submission" date="2016-08" db="EMBL/GenBank/DDBJ databases">
        <title>Pervasive Adenine N6-methylation of Active Genes in Fungi.</title>
        <authorList>
            <consortium name="DOE Joint Genome Institute"/>
            <person name="Mondo S.J."/>
            <person name="Dannebaum R.O."/>
            <person name="Kuo R.C."/>
            <person name="Labutti K."/>
            <person name="Haridas S."/>
            <person name="Kuo A."/>
            <person name="Salamov A."/>
            <person name="Ahrendt S.R."/>
            <person name="Lipzen A."/>
            <person name="Sullivan W."/>
            <person name="Andreopoulos W.B."/>
            <person name="Clum A."/>
            <person name="Lindquist E."/>
            <person name="Daum C."/>
            <person name="Ramamoorthy G.K."/>
            <person name="Gryganskyi A."/>
            <person name="Culley D."/>
            <person name="Magnuson J.K."/>
            <person name="James T.Y."/>
            <person name="O'Malley M.A."/>
            <person name="Stajich J.E."/>
            <person name="Spatafora J.W."/>
            <person name="Visel A."/>
            <person name="Grigoriev I.V."/>
        </authorList>
    </citation>
    <scope>NUCLEOTIDE SEQUENCE [LARGE SCALE GENOMIC DNA]</scope>
    <source>
        <strain evidence="6 7">S4</strain>
    </source>
</reference>
<dbReference type="Gene3D" id="1.10.510.10">
    <property type="entry name" value="Transferase(Phosphotransferase) domain 1"/>
    <property type="match status" value="1"/>
</dbReference>
<accession>A0A1Y1XFF4</accession>
<feature type="region of interest" description="Disordered" evidence="4">
    <location>
        <begin position="77"/>
        <end position="116"/>
    </location>
</feature>
<feature type="domain" description="Protein kinase" evidence="5">
    <location>
        <begin position="769"/>
        <end position="1066"/>
    </location>
</feature>
<dbReference type="PANTHER" id="PTHR24346:SF51">
    <property type="entry name" value="PAS DOMAIN-CONTAINING SERINE_THREONINE-PROTEIN KINASE"/>
    <property type="match status" value="1"/>
</dbReference>
<dbReference type="PROSITE" id="PS50011">
    <property type="entry name" value="PROTEIN_KINASE_DOM"/>
    <property type="match status" value="1"/>
</dbReference>
<dbReference type="InterPro" id="IPR000719">
    <property type="entry name" value="Prot_kinase_dom"/>
</dbReference>
<feature type="compositionally biased region" description="Polar residues" evidence="4">
    <location>
        <begin position="333"/>
        <end position="351"/>
    </location>
</feature>
<feature type="compositionally biased region" description="Low complexity" evidence="4">
    <location>
        <begin position="444"/>
        <end position="487"/>
    </location>
</feature>
<feature type="compositionally biased region" description="Basic residues" evidence="4">
    <location>
        <begin position="312"/>
        <end position="329"/>
    </location>
</feature>
<keyword evidence="6" id="KW-0418">Kinase</keyword>
<feature type="compositionally biased region" description="Low complexity" evidence="4">
    <location>
        <begin position="352"/>
        <end position="367"/>
    </location>
</feature>